<dbReference type="InterPro" id="IPR012334">
    <property type="entry name" value="Pectin_lyas_fold"/>
</dbReference>
<feature type="domain" description="BIG2" evidence="2">
    <location>
        <begin position="736"/>
        <end position="813"/>
    </location>
</feature>
<dbReference type="Gene3D" id="2.60.120.560">
    <property type="entry name" value="Exo-inulinase, domain 1"/>
    <property type="match status" value="1"/>
</dbReference>
<name>A0AAU7W4D0_9MICO</name>
<dbReference type="SUPFAM" id="SSF81296">
    <property type="entry name" value="E set domains"/>
    <property type="match status" value="2"/>
</dbReference>
<dbReference type="EMBL" id="CP158374">
    <property type="protein sequence ID" value="XBX81688.1"/>
    <property type="molecule type" value="Genomic_DNA"/>
</dbReference>
<protein>
    <submittedName>
        <fullName evidence="3">Ig-like domain-containing protein</fullName>
    </submittedName>
</protein>
<dbReference type="InterPro" id="IPR039448">
    <property type="entry name" value="Beta_helix"/>
</dbReference>
<reference evidence="3" key="1">
    <citation type="submission" date="2024-05" db="EMBL/GenBank/DDBJ databases">
        <authorList>
            <person name="Yu L."/>
        </authorList>
    </citation>
    <scope>NUCLEOTIDE SEQUENCE</scope>
    <source>
        <strain evidence="3">G08B096</strain>
    </source>
</reference>
<dbReference type="PANTHER" id="PTHR36453">
    <property type="entry name" value="SECRETED PROTEIN-RELATED"/>
    <property type="match status" value="1"/>
</dbReference>
<dbReference type="InterPro" id="IPR014756">
    <property type="entry name" value="Ig_E-set"/>
</dbReference>
<feature type="chain" id="PRO_5043672354" evidence="1">
    <location>
        <begin position="25"/>
        <end position="1459"/>
    </location>
</feature>
<gene>
    <name evidence="3" type="ORF">ABIQ69_13850</name>
</gene>
<dbReference type="InterPro" id="IPR006626">
    <property type="entry name" value="PbH1"/>
</dbReference>
<proteinExistence type="predicted"/>
<dbReference type="Pfam" id="PF13229">
    <property type="entry name" value="Beta_helix"/>
    <property type="match status" value="1"/>
</dbReference>
<feature type="signal peptide" evidence="1">
    <location>
        <begin position="1"/>
        <end position="24"/>
    </location>
</feature>
<dbReference type="SMART" id="SM00710">
    <property type="entry name" value="PbH1"/>
    <property type="match status" value="5"/>
</dbReference>
<evidence type="ECO:0000313" key="3">
    <source>
        <dbReference type="EMBL" id="XBX81688.1"/>
    </source>
</evidence>
<organism evidence="3">
    <name type="scientific">Agromyces sp. G08B096</name>
    <dbReference type="NCBI Taxonomy" id="3156399"/>
    <lineage>
        <taxon>Bacteria</taxon>
        <taxon>Bacillati</taxon>
        <taxon>Actinomycetota</taxon>
        <taxon>Actinomycetes</taxon>
        <taxon>Micrococcales</taxon>
        <taxon>Microbacteriaceae</taxon>
        <taxon>Agromyces</taxon>
    </lineage>
</organism>
<sequence length="1459" mass="157194">MKRTLSALVLTSMLALGAPAVAQAAEEEAADAGAALYVAPTGDDTNAGTEDAPLQTLEAARDAIRELKADDGLPAGGVTVYLREGTYLRTHTFELGEQDSGTAEAPITYRSYPGETARLSGGLDLDRDGFEPVTDEAVLGRIVDESARGKVLGFDLAAAGITDYGQLSRHGYWKANDVSTVPPMELYIGGEGMTLARWPNAGTVQMDEIIDPGPDRKSPDLQNRGGTFSYAYDRPQYWTEADDVWLDGIFGYSWEWSYNKIESIDPEAKTITLRYGEMSGIMKTWFEDFHFAENLLEELDAPAEYYIDREAGKLYFVPNQAFASGAAEATVTMLSEPMLRTDGASHLTFDELVMEYGRANAAVILGGSHVTVSHSDIRNFADGGVLINSPGRYTYDGIPVNRGGRDHAVVSSHLEHIGGVPVVLQGGDKTTLEPGRNRVENSHIHDFAYYHKAYNPGVMFDGVGNIGRGNEIHDAPHPGIIVHGNDHLIERNEIYDICKTFQDLGAIYMNAGSTPQQRGTVIRQNYFHDTGVGRLGVEGIYPDNLTMGLTIEENVFYRMGNDAIKSGSGDYITARNNVFVDTHVPYDNYEMWMGDQPGNTVDTSYMPGWIELFEENNGFVGTPYAEKYPELLRFFDENHYFPANNVFEKNVTWNPTMARGPQVNEHGARDVKNLMNYADNWVANEDPGFVDWQAGDFRLAEGAAVFDRIPGFAAIPFDQIGTQGKIGAPMSPDTIALDALHLPADQFTVDLGKTASFAAEAVPWNATDRGVTYTSSAPDVATIDGAGLITALAPGETTITVTSTADPSISDQALVIVADGDGVMHFTDFESGSNGWPVDPNRSVVETAEGDHVYRIKNGANSQLPREFGEYVLEYQVTTPAEVPEGAIMLMYDRTGATPGGFVRYRDSATGSKWTIYGPQWQVLKEVTLPVGERFAPATTYDVRMIVQGSSIRVFVDGELVIDGPSPSATAKGKVGFYVEKFATLDFDDVKFSIVATPVTGIDVSPADATLEPGERRQLEVAVTPSDATNPRVSWTSSAPEVASVDESGKVTALAAGTATVTATSQADDSISDASTIEVAEAEHPVVELGDQLSDAAHWPAVDAVDFDEGTLRISGEGVYGYDAEKFGDGLLKFRATVDAFDGGWYGFAVRSDRPNDAAWVNGNRGYLVVIKEDQIEFQSWKPKQTMLDVIPNTAITAGTEHVLEFGTAVVDGGTRLVLRVDGKTVWSGLDADAANPIGAEGYLNVYHYVEQNALRLQPVVVDDGATAAPGVGTLSNTSGWEYGLHDGTYDVMMNLWWGTPGSTFKLYENGALVATKQLGPTAGMSQTTGVSFTDKPNGTYVYTGELINSKGVTATTSTTVKVTAAAPGAPVVSHDDWDRDGSFTATANLWWGTNATSYRFELDGQLVGSGELTASTPSAQRATVKLTGVAPGEHTLVAVFANANGETASKPVTLTVRG</sequence>
<accession>A0AAU7W4D0</accession>
<evidence type="ECO:0000259" key="2">
    <source>
        <dbReference type="SMART" id="SM00635"/>
    </source>
</evidence>
<dbReference type="GO" id="GO:0005975">
    <property type="term" value="P:carbohydrate metabolic process"/>
    <property type="evidence" value="ECO:0007669"/>
    <property type="project" value="UniProtKB-ARBA"/>
</dbReference>
<dbReference type="InterPro" id="IPR008964">
    <property type="entry name" value="Invasin/intimin_cell_adhesion"/>
</dbReference>
<evidence type="ECO:0000256" key="1">
    <source>
        <dbReference type="SAM" id="SignalP"/>
    </source>
</evidence>
<dbReference type="Gene3D" id="2.60.40.1080">
    <property type="match status" value="2"/>
</dbReference>
<dbReference type="SMART" id="SM00635">
    <property type="entry name" value="BID_2"/>
    <property type="match status" value="2"/>
</dbReference>
<dbReference type="SUPFAM" id="SSF51126">
    <property type="entry name" value="Pectin lyase-like"/>
    <property type="match status" value="1"/>
</dbReference>
<dbReference type="SUPFAM" id="SSF49373">
    <property type="entry name" value="Invasin/intimin cell-adhesion fragments"/>
    <property type="match status" value="2"/>
</dbReference>
<dbReference type="Gene3D" id="2.160.20.10">
    <property type="entry name" value="Single-stranded right-handed beta-helix, Pectin lyase-like"/>
    <property type="match status" value="2"/>
</dbReference>
<dbReference type="PANTHER" id="PTHR36453:SF1">
    <property type="entry name" value="RIGHT HANDED BETA HELIX DOMAIN-CONTAINING PROTEIN"/>
    <property type="match status" value="1"/>
</dbReference>
<keyword evidence="1" id="KW-0732">Signal</keyword>
<dbReference type="Gene3D" id="2.60.40.10">
    <property type="entry name" value="Immunoglobulins"/>
    <property type="match status" value="2"/>
</dbReference>
<dbReference type="InterPro" id="IPR013783">
    <property type="entry name" value="Ig-like_fold"/>
</dbReference>
<dbReference type="InterPro" id="IPR011050">
    <property type="entry name" value="Pectin_lyase_fold/virulence"/>
</dbReference>
<dbReference type="Pfam" id="PF02368">
    <property type="entry name" value="Big_2"/>
    <property type="match status" value="2"/>
</dbReference>
<feature type="domain" description="BIG2" evidence="2">
    <location>
        <begin position="998"/>
        <end position="1075"/>
    </location>
</feature>
<dbReference type="InterPro" id="IPR003343">
    <property type="entry name" value="Big_2"/>
</dbReference>
<dbReference type="RefSeq" id="WP_350347711.1">
    <property type="nucleotide sequence ID" value="NZ_CP158374.1"/>
</dbReference>